<dbReference type="Proteomes" id="UP001063166">
    <property type="component" value="Unassembled WGS sequence"/>
</dbReference>
<protein>
    <submittedName>
        <fullName evidence="8">Transcription initiation factor IIF subunit alpha</fullName>
    </submittedName>
</protein>
<dbReference type="GO" id="GO:0016251">
    <property type="term" value="F:RNA polymerase II general transcription initiation factor activity"/>
    <property type="evidence" value="ECO:0007669"/>
    <property type="project" value="TreeGrafter"/>
</dbReference>
<evidence type="ECO:0000256" key="7">
    <source>
        <dbReference type="SAM" id="MobiDB-lite"/>
    </source>
</evidence>
<dbReference type="InterPro" id="IPR011039">
    <property type="entry name" value="TFIIF_interaction"/>
</dbReference>
<dbReference type="PANTHER" id="PTHR13011">
    <property type="entry name" value="TFIIF-ALPHA"/>
    <property type="match status" value="1"/>
</dbReference>
<dbReference type="EMBL" id="BRPK01000001">
    <property type="protein sequence ID" value="GLB33811.1"/>
    <property type="molecule type" value="Genomic_DNA"/>
</dbReference>
<proteinExistence type="inferred from homology"/>
<gene>
    <name evidence="8" type="primary">TFG1</name>
    <name evidence="8" type="ORF">LshimejAT787_0106950</name>
</gene>
<dbReference type="GO" id="GO:0001096">
    <property type="term" value="F:TFIIF-class transcription factor complex binding"/>
    <property type="evidence" value="ECO:0007669"/>
    <property type="project" value="TreeGrafter"/>
</dbReference>
<evidence type="ECO:0000256" key="6">
    <source>
        <dbReference type="ARBA" id="ARBA00023242"/>
    </source>
</evidence>
<feature type="compositionally biased region" description="Low complexity" evidence="7">
    <location>
        <begin position="19"/>
        <end position="35"/>
    </location>
</feature>
<dbReference type="GO" id="GO:0006367">
    <property type="term" value="P:transcription initiation at RNA polymerase II promoter"/>
    <property type="evidence" value="ECO:0007669"/>
    <property type="project" value="InterPro"/>
</dbReference>
<keyword evidence="5" id="KW-0804">Transcription</keyword>
<evidence type="ECO:0000256" key="2">
    <source>
        <dbReference type="ARBA" id="ARBA00005249"/>
    </source>
</evidence>
<sequence>MAPKASLSLLFHPKKPAKKATPTATASPTPVKDSPAPSPSPVKPPVAASRPKPKPAISAQPEEEEFKLPEGPYQEFKLMSSALNGWKYDVMKFDSRKSIDISRWQPPIKLNRKELRRETEGADTVPRAVGPMLGPDGKPVIGPDGNMVMIDAEGRPIHGDGASGSAAAKGKATGAGGKKRFQKKTRQVFFVPEEVRQLRREERYPWVMEDSSPNREEVWIGQMEEVEKSETYAFFMPAANDVFKFVPAHRWYKFQKKMKHDLPTDTQNVEQLYTQSQKRDPSAWLASRSGRAPSASTAAMFKAEVDAAGGLVHTSEQSLGPGGRKLKTVDSGVSGLFDDDEDADVKRRLEKELGGEGDMDEQVYEEDFADDEEQMEVDEKDEEAKELEERLKREYKAANKIREAGVYESDEEERPGMSKQAKAMQKLIRNREGNEAYESDEEENPYASSVEEEEEEEPVVSTEPAIQPQPQQVESRAPSLPPKPGAPRPSADSRATSPVVSPAASPALGGHSIVAKRATSPKPPKFKSDNLSRGGSPLGSRATSPVATSRATSPAAAVAGSRAASPTSLKPSVKRKAVDDLANGTFTANGVNGVGTPLAPKPKKRKPQVSGVTALNVPAEQLKVMLIEWLGSTPNATTRECIHHFTPYLTDADKKTEFSGLVREVAQLKGGVLVLRKKYQEGGSSAPSPAPCRLSDAE</sequence>
<comment type="caution">
    <text evidence="8">The sequence shown here is derived from an EMBL/GenBank/DDBJ whole genome shotgun (WGS) entry which is preliminary data.</text>
</comment>
<keyword evidence="9" id="KW-1185">Reference proteome</keyword>
<dbReference type="PANTHER" id="PTHR13011:SF0">
    <property type="entry name" value="GENERAL TRANSCRIPTION FACTOR IIF SUBUNIT 1"/>
    <property type="match status" value="1"/>
</dbReference>
<evidence type="ECO:0000313" key="9">
    <source>
        <dbReference type="Proteomes" id="UP001063166"/>
    </source>
</evidence>
<reference evidence="8" key="1">
    <citation type="submission" date="2022-07" db="EMBL/GenBank/DDBJ databases">
        <title>The genome of Lyophyllum shimeji provides insight into the initial evolution of ectomycorrhizal fungal genome.</title>
        <authorList>
            <person name="Kobayashi Y."/>
            <person name="Shibata T."/>
            <person name="Hirakawa H."/>
            <person name="Shigenobu S."/>
            <person name="Nishiyama T."/>
            <person name="Yamada A."/>
            <person name="Hasebe M."/>
            <person name="Kawaguchi M."/>
        </authorList>
    </citation>
    <scope>NUCLEOTIDE SEQUENCE</scope>
    <source>
        <strain evidence="8">AT787</strain>
    </source>
</reference>
<dbReference type="InterPro" id="IPR008851">
    <property type="entry name" value="TFIIF-alpha"/>
</dbReference>
<keyword evidence="4" id="KW-0238">DNA-binding</keyword>
<evidence type="ECO:0000256" key="3">
    <source>
        <dbReference type="ARBA" id="ARBA00023015"/>
    </source>
</evidence>
<keyword evidence="6" id="KW-0539">Nucleus</keyword>
<dbReference type="OrthoDB" id="76676at2759"/>
<feature type="region of interest" description="Disordered" evidence="7">
    <location>
        <begin position="398"/>
        <end position="611"/>
    </location>
</feature>
<evidence type="ECO:0000256" key="1">
    <source>
        <dbReference type="ARBA" id="ARBA00004123"/>
    </source>
</evidence>
<organism evidence="8 9">
    <name type="scientific">Lyophyllum shimeji</name>
    <name type="common">Hon-shimeji</name>
    <name type="synonym">Tricholoma shimeji</name>
    <dbReference type="NCBI Taxonomy" id="47721"/>
    <lineage>
        <taxon>Eukaryota</taxon>
        <taxon>Fungi</taxon>
        <taxon>Dikarya</taxon>
        <taxon>Basidiomycota</taxon>
        <taxon>Agaricomycotina</taxon>
        <taxon>Agaricomycetes</taxon>
        <taxon>Agaricomycetidae</taxon>
        <taxon>Agaricales</taxon>
        <taxon>Tricholomatineae</taxon>
        <taxon>Lyophyllaceae</taxon>
        <taxon>Lyophyllum</taxon>
    </lineage>
</organism>
<feature type="region of interest" description="Disordered" evidence="7">
    <location>
        <begin position="159"/>
        <end position="178"/>
    </location>
</feature>
<dbReference type="GO" id="GO:0032968">
    <property type="term" value="P:positive regulation of transcription elongation by RNA polymerase II"/>
    <property type="evidence" value="ECO:0007669"/>
    <property type="project" value="InterPro"/>
</dbReference>
<comment type="similarity">
    <text evidence="2">Belongs to the TFIIF alpha subunit family.</text>
</comment>
<keyword evidence="3" id="KW-0805">Transcription regulation</keyword>
<feature type="region of interest" description="Disordered" evidence="7">
    <location>
        <begin position="1"/>
        <end position="69"/>
    </location>
</feature>
<evidence type="ECO:0000256" key="5">
    <source>
        <dbReference type="ARBA" id="ARBA00023163"/>
    </source>
</evidence>
<evidence type="ECO:0000313" key="8">
    <source>
        <dbReference type="EMBL" id="GLB33811.1"/>
    </source>
</evidence>
<evidence type="ECO:0000256" key="4">
    <source>
        <dbReference type="ARBA" id="ARBA00023125"/>
    </source>
</evidence>
<dbReference type="GO" id="GO:0005674">
    <property type="term" value="C:transcription factor TFIIF complex"/>
    <property type="evidence" value="ECO:0007669"/>
    <property type="project" value="TreeGrafter"/>
</dbReference>
<comment type="subcellular location">
    <subcellularLocation>
        <location evidence="1">Nucleus</location>
    </subcellularLocation>
</comment>
<dbReference type="GO" id="GO:0003677">
    <property type="term" value="F:DNA binding"/>
    <property type="evidence" value="ECO:0007669"/>
    <property type="project" value="UniProtKB-KW"/>
</dbReference>
<dbReference type="SUPFAM" id="SSF50916">
    <property type="entry name" value="Rap30/74 interaction domains"/>
    <property type="match status" value="1"/>
</dbReference>
<name>A0A9P3PE54_LYOSH</name>
<dbReference type="AlphaFoldDB" id="A0A9P3PE54"/>
<accession>A0A9P3PE54</accession>
<feature type="compositionally biased region" description="Low complexity" evidence="7">
    <location>
        <begin position="163"/>
        <end position="172"/>
    </location>
</feature>
<feature type="region of interest" description="Disordered" evidence="7">
    <location>
        <begin position="115"/>
        <end position="140"/>
    </location>
</feature>
<feature type="compositionally biased region" description="Acidic residues" evidence="7">
    <location>
        <begin position="435"/>
        <end position="458"/>
    </location>
</feature>
<feature type="compositionally biased region" description="Low complexity" evidence="7">
    <location>
        <begin position="540"/>
        <end position="566"/>
    </location>
</feature>